<accession>A0AAD1ZHE3</accession>
<evidence type="ECO:0000313" key="2">
    <source>
        <dbReference type="Proteomes" id="UP000834106"/>
    </source>
</evidence>
<organism evidence="1 2">
    <name type="scientific">Fraxinus pennsylvanica</name>
    <dbReference type="NCBI Taxonomy" id="56036"/>
    <lineage>
        <taxon>Eukaryota</taxon>
        <taxon>Viridiplantae</taxon>
        <taxon>Streptophyta</taxon>
        <taxon>Embryophyta</taxon>
        <taxon>Tracheophyta</taxon>
        <taxon>Spermatophyta</taxon>
        <taxon>Magnoliopsida</taxon>
        <taxon>eudicotyledons</taxon>
        <taxon>Gunneridae</taxon>
        <taxon>Pentapetalae</taxon>
        <taxon>asterids</taxon>
        <taxon>lamiids</taxon>
        <taxon>Lamiales</taxon>
        <taxon>Oleaceae</taxon>
        <taxon>Oleeae</taxon>
        <taxon>Fraxinus</taxon>
    </lineage>
</organism>
<protein>
    <submittedName>
        <fullName evidence="1">Uncharacterized protein</fullName>
    </submittedName>
</protein>
<name>A0AAD1ZHE3_9LAMI</name>
<evidence type="ECO:0000313" key="1">
    <source>
        <dbReference type="EMBL" id="CAI9767062.1"/>
    </source>
</evidence>
<dbReference type="Proteomes" id="UP000834106">
    <property type="component" value="Chromosome 8"/>
</dbReference>
<dbReference type="PANTHER" id="PTHR38360">
    <property type="entry name" value="OS03G0120000 PROTEIN"/>
    <property type="match status" value="1"/>
</dbReference>
<reference evidence="1" key="1">
    <citation type="submission" date="2023-05" db="EMBL/GenBank/DDBJ databases">
        <authorList>
            <person name="Huff M."/>
        </authorList>
    </citation>
    <scope>NUCLEOTIDE SEQUENCE</scope>
</reference>
<sequence length="138" mass="15653">MVARNGHFFFSEEEGQMNLNDTLVVIDKTYTSDPVAYTSSTFLENLNVEDQSCFAFVANQSLWRHDKRIRNATVLDWYAGAISQPQLLLADLIEVLFPSGNYTTTYFRNISKREGVVNIGPEMCDRDTAMEPIIVACE</sequence>
<keyword evidence="2" id="KW-1185">Reference proteome</keyword>
<proteinExistence type="predicted"/>
<dbReference type="PANTHER" id="PTHR38360:SF1">
    <property type="entry name" value="F12P19.7"/>
    <property type="match status" value="1"/>
</dbReference>
<gene>
    <name evidence="1" type="ORF">FPE_LOCUS14492</name>
</gene>
<dbReference type="EMBL" id="OU503043">
    <property type="protein sequence ID" value="CAI9767062.1"/>
    <property type="molecule type" value="Genomic_DNA"/>
</dbReference>
<dbReference type="AlphaFoldDB" id="A0AAD1ZHE3"/>